<evidence type="ECO:0000256" key="2">
    <source>
        <dbReference type="ARBA" id="ARBA00004514"/>
    </source>
</evidence>
<organism evidence="19 20">
    <name type="scientific">Thelephora terrestris</name>
    <dbReference type="NCBI Taxonomy" id="56493"/>
    <lineage>
        <taxon>Eukaryota</taxon>
        <taxon>Fungi</taxon>
        <taxon>Dikarya</taxon>
        <taxon>Basidiomycota</taxon>
        <taxon>Agaricomycotina</taxon>
        <taxon>Agaricomycetes</taxon>
        <taxon>Thelephorales</taxon>
        <taxon>Thelephoraceae</taxon>
        <taxon>Thelephora</taxon>
    </lineage>
</organism>
<dbReference type="SMART" id="SM00744">
    <property type="entry name" value="RINGv"/>
    <property type="match status" value="1"/>
</dbReference>
<evidence type="ECO:0000256" key="17">
    <source>
        <dbReference type="SAM" id="MobiDB-lite"/>
    </source>
</evidence>
<evidence type="ECO:0000256" key="1">
    <source>
        <dbReference type="ARBA" id="ARBA00000900"/>
    </source>
</evidence>
<dbReference type="InterPro" id="IPR039795">
    <property type="entry name" value="LTN1/Rkr1"/>
</dbReference>
<keyword evidence="9 16" id="KW-0479">Metal-binding</keyword>
<sequence>MVKNQKSSASSATRKKHAKKVATAAGEVAENPPVPKQKKPRGKEKARLKAEPRKKIYIPPVRPRAIQPDPLDTLGIAYSISSELHVVLRKLGKKDPVTKIHALEELQDDWILKAGQENDSQLLEEITTVLPVWLHHIPSLFLHPSRRIRLLSGGLHSLLLALPGIKAPLFTLIRDLEVERQEAVIGSWCLLAHDIENQVSLAVLPSWGENFGPGAGAAAEGVLLIREAAPALISFIRQTIFDPLGAYSVVNPIQPSVDTKPVKKGAKLTKPQPRIQAPLETPSTDEELSTERKARLRAGALSSVKYVLGMNLLQLSESSQEAIEETLSNSLLWTSLYCGEQPPTNDSECLGFEQPVVRRAAWGLLLSVLEERKGELDAFISTLSTSVLRSAWAEWDAVVRAGMWQPLLNFITEYPQCWELDARFLPDADGSDSENEGDFDLPPSVAYKEFLRFLELGCRGSPRQGYPALVIVLSTIPLSVTTSLPSESPLEDLFTSFWSALDSRAFGMTDKAQTFSAFAHAFVDCLLLFVKRLRSSTPSVVSSLVRNNSEADGTDSESGTILRNFVHKQTTRFVGETFQGRLRLDPPAATEHLSKIVTKLDEVEKDLSKTAWECISDSYIRSLQSPPQSIDIQHFTYLKHIQLSAAGALFESSVKSLIRLTFEIVIGNVSRSLDSPPENRTDRVKAGSTFEALLDVWGKDGVEDPESSINLHPFMKARLPQVVRCGPSLVSTYLGLLPEKPANTYWHQVLDIVSSFTTSEALDWLYAFNSANVPHCLQPSQDFEEFFKNTITTVLEDGKCNLERALSLLERPDRFVTESFVQSLFRSLSESIVPVIQQILRVHPAPSDDIERHLTFFQSTLFRYLGEESLWDVYRSLLPEIFLLGSLIDEGNEDAPSVSSKCLEIWSGFLTQSPESVLVSVKPNLCARLQFHVRNVDSPTMVFKAASRLFGNMSFEVMDLVPSKETLDSMLSAFPTEPTDASMSMRSPLLPLSGLEDPPLTPEEKFDLDGYSSYARIISLLLDALSGDRIVAKAHPWTLRHFVALSIYAEEVADLPNRSSEVFDAKTVSPSNLQQLVHKVQQVTTYILSNIADGQSWHQKVTAACADTKVQYDVDEIGVFVVSLFRAAISNDNPRDARILHTILQHVLSHTSKEEGELWMGLCRRIETKAPFVSMAVALSVAGSGSEPLRLDRYRNELAANAMGVRPAKINTEGLWILRRLVVTAPDPDSDVVFIPQARAVNFLKACQHWVTSDADIEEEVETRMTVLFFHLAPILQHVPGSHWDFIFDVIENNLENFAVEEPSTIVTLARSLQTILKVIDLTSTNRTLRANWEARNAKIFTLVRNIATAECGVQSGPLSTSRELLLTVTQNIPSSLIEIETLGKATHLLNDKSVEVQKMAYQLMQKGAKKRTEYIVIETGVSVPDSDSIKPELPPELIAFLQKSIDEEDPDAPPTFGYLLGWMCVFDLFVDASLKVKIAYINHLRDLEMITSHFLPAAFRMFDLYSGIANAPKLDIWGIEEYYVSFYEGGDPLSVVLLCAHLYYRALKTVPTLIRSWILECKDRKLSTTVTAYTSKYFSSVLTDAELERVATTNFGDEKMVVKVIATHREINTTYTIDESQIKMNLKIPEDWPLHFIEVRGVKKVGVKEDRWQSWISGVRQVVLTQANVVDGLELFKKNVSAHFENKTECAICYSLISAADGNLPSKPCQTCKNSFHASCLYEWFKSSHSSSCPLCRSNIIR</sequence>
<dbReference type="InterPro" id="IPR001841">
    <property type="entry name" value="Znf_RING"/>
</dbReference>
<evidence type="ECO:0000256" key="14">
    <source>
        <dbReference type="ARBA" id="ARBA00055150"/>
    </source>
</evidence>
<keyword evidence="7" id="KW-0963">Cytoplasm</keyword>
<comment type="subcellular location">
    <subcellularLocation>
        <location evidence="2">Cytoplasm</location>
        <location evidence="2">Cytosol</location>
    </subcellularLocation>
</comment>
<dbReference type="Gene3D" id="3.30.40.10">
    <property type="entry name" value="Zinc/RING finger domain, C3HC4 (zinc finger)"/>
    <property type="match status" value="1"/>
</dbReference>
<evidence type="ECO:0000256" key="16">
    <source>
        <dbReference type="RuleBase" id="RU367090"/>
    </source>
</evidence>
<dbReference type="PANTHER" id="PTHR12389">
    <property type="entry name" value="ZINC FINGER PROTEIN 294"/>
    <property type="match status" value="1"/>
</dbReference>
<dbReference type="Pfam" id="PF22958">
    <property type="entry name" value="Ltn1_1st"/>
    <property type="match status" value="2"/>
</dbReference>
<feature type="domain" description="RING-type" evidence="18">
    <location>
        <begin position="1691"/>
        <end position="1738"/>
    </location>
</feature>
<dbReference type="OrthoDB" id="6108at2759"/>
<reference evidence="19" key="1">
    <citation type="journal article" date="2020" name="Nat. Commun.">
        <title>Large-scale genome sequencing of mycorrhizal fungi provides insights into the early evolution of symbiotic traits.</title>
        <authorList>
            <person name="Miyauchi S."/>
            <person name="Kiss E."/>
            <person name="Kuo A."/>
            <person name="Drula E."/>
            <person name="Kohler A."/>
            <person name="Sanchez-Garcia M."/>
            <person name="Morin E."/>
            <person name="Andreopoulos B."/>
            <person name="Barry K.W."/>
            <person name="Bonito G."/>
            <person name="Buee M."/>
            <person name="Carver A."/>
            <person name="Chen C."/>
            <person name="Cichocki N."/>
            <person name="Clum A."/>
            <person name="Culley D."/>
            <person name="Crous P.W."/>
            <person name="Fauchery L."/>
            <person name="Girlanda M."/>
            <person name="Hayes R.D."/>
            <person name="Keri Z."/>
            <person name="LaButti K."/>
            <person name="Lipzen A."/>
            <person name="Lombard V."/>
            <person name="Magnuson J."/>
            <person name="Maillard F."/>
            <person name="Murat C."/>
            <person name="Nolan M."/>
            <person name="Ohm R.A."/>
            <person name="Pangilinan J."/>
            <person name="Pereira M.F."/>
            <person name="Perotto S."/>
            <person name="Peter M."/>
            <person name="Pfister S."/>
            <person name="Riley R."/>
            <person name="Sitrit Y."/>
            <person name="Stielow J.B."/>
            <person name="Szollosi G."/>
            <person name="Zifcakova L."/>
            <person name="Stursova M."/>
            <person name="Spatafora J.W."/>
            <person name="Tedersoo L."/>
            <person name="Vaario L.M."/>
            <person name="Yamada A."/>
            <person name="Yan M."/>
            <person name="Wang P."/>
            <person name="Xu J."/>
            <person name="Bruns T."/>
            <person name="Baldrian P."/>
            <person name="Vilgalys R."/>
            <person name="Dunand C."/>
            <person name="Henrissat B."/>
            <person name="Grigoriev I.V."/>
            <person name="Hibbett D."/>
            <person name="Nagy L.G."/>
            <person name="Martin F.M."/>
        </authorList>
    </citation>
    <scope>NUCLEOTIDE SEQUENCE</scope>
    <source>
        <strain evidence="19">UH-Tt-Lm1</strain>
    </source>
</reference>
<evidence type="ECO:0000256" key="5">
    <source>
        <dbReference type="ARBA" id="ARBA00012483"/>
    </source>
</evidence>
<keyword evidence="11 15" id="KW-0863">Zinc-finger</keyword>
<feature type="region of interest" description="Disordered" evidence="17">
    <location>
        <begin position="261"/>
        <end position="290"/>
    </location>
</feature>
<dbReference type="InterPro" id="IPR011016">
    <property type="entry name" value="Znf_RING-CH"/>
</dbReference>
<dbReference type="CDD" id="cd16491">
    <property type="entry name" value="RING-CH-C4HC3_LTN1"/>
    <property type="match status" value="1"/>
</dbReference>
<feature type="compositionally biased region" description="Polar residues" evidence="17">
    <location>
        <begin position="1"/>
        <end position="12"/>
    </location>
</feature>
<evidence type="ECO:0000313" key="19">
    <source>
        <dbReference type="EMBL" id="KAF9788350.1"/>
    </source>
</evidence>
<keyword evidence="12 16" id="KW-0833">Ubl conjugation pathway</keyword>
<dbReference type="InterPro" id="IPR016024">
    <property type="entry name" value="ARM-type_fold"/>
</dbReference>
<evidence type="ECO:0000256" key="13">
    <source>
        <dbReference type="ARBA" id="ARBA00022833"/>
    </source>
</evidence>
<evidence type="ECO:0000256" key="12">
    <source>
        <dbReference type="ARBA" id="ARBA00022786"/>
    </source>
</evidence>
<dbReference type="InterPro" id="IPR054476">
    <property type="entry name" value="Ltn1_N"/>
</dbReference>
<dbReference type="GO" id="GO:0005829">
    <property type="term" value="C:cytosol"/>
    <property type="evidence" value="ECO:0007669"/>
    <property type="project" value="UniProtKB-SubCell"/>
</dbReference>
<dbReference type="EC" id="2.3.2.27" evidence="5 16"/>
<protein>
    <recommendedName>
        <fullName evidence="6 16">E3 ubiquitin-protein ligase listerin</fullName>
        <ecNumber evidence="5 16">2.3.2.27</ecNumber>
    </recommendedName>
    <alternativeName>
        <fullName evidence="16">RING-type E3 ubiquitin transferase listerin</fullName>
    </alternativeName>
</protein>
<dbReference type="GO" id="GO:0043023">
    <property type="term" value="F:ribosomal large subunit binding"/>
    <property type="evidence" value="ECO:0007669"/>
    <property type="project" value="TreeGrafter"/>
</dbReference>
<keyword evidence="8 16" id="KW-0808">Transferase</keyword>
<dbReference type="Pfam" id="PF22999">
    <property type="entry name" value="LTN1_E3_ligase_6th"/>
    <property type="match status" value="1"/>
</dbReference>
<evidence type="ECO:0000313" key="20">
    <source>
        <dbReference type="Proteomes" id="UP000736335"/>
    </source>
</evidence>
<dbReference type="InterPro" id="IPR054478">
    <property type="entry name" value="LTN1_UBC"/>
</dbReference>
<dbReference type="SUPFAM" id="SSF57850">
    <property type="entry name" value="RING/U-box"/>
    <property type="match status" value="1"/>
</dbReference>
<dbReference type="PANTHER" id="PTHR12389:SF0">
    <property type="entry name" value="E3 UBIQUITIN-PROTEIN LIGASE LISTERIN"/>
    <property type="match status" value="1"/>
</dbReference>
<dbReference type="GO" id="GO:0061630">
    <property type="term" value="F:ubiquitin protein ligase activity"/>
    <property type="evidence" value="ECO:0007669"/>
    <property type="project" value="UniProtKB-UniRule"/>
</dbReference>
<dbReference type="FunFam" id="3.30.40.10:FF:000038">
    <property type="entry name" value="E3 ubiquitin-protein ligase listerin"/>
    <property type="match status" value="1"/>
</dbReference>
<comment type="caution">
    <text evidence="19">The sequence shown here is derived from an EMBL/GenBank/DDBJ whole genome shotgun (WGS) entry which is preliminary data.</text>
</comment>
<dbReference type="InterPro" id="IPR054477">
    <property type="entry name" value="LTN1_E3_ligase_6th"/>
</dbReference>
<evidence type="ECO:0000256" key="11">
    <source>
        <dbReference type="ARBA" id="ARBA00022771"/>
    </source>
</evidence>
<dbReference type="SMART" id="SM01197">
    <property type="entry name" value="FANCL_C"/>
    <property type="match status" value="1"/>
</dbReference>
<dbReference type="EMBL" id="WIUZ02000004">
    <property type="protein sequence ID" value="KAF9788350.1"/>
    <property type="molecule type" value="Genomic_DNA"/>
</dbReference>
<evidence type="ECO:0000256" key="15">
    <source>
        <dbReference type="PROSITE-ProRule" id="PRU00175"/>
    </source>
</evidence>
<evidence type="ECO:0000256" key="10">
    <source>
        <dbReference type="ARBA" id="ARBA00022737"/>
    </source>
</evidence>
<evidence type="ECO:0000256" key="6">
    <source>
        <dbReference type="ARBA" id="ARBA00017157"/>
    </source>
</evidence>
<feature type="region of interest" description="Disordered" evidence="17">
    <location>
        <begin position="1"/>
        <end position="50"/>
    </location>
</feature>
<keyword evidence="13 16" id="KW-0862">Zinc</keyword>
<comment type="subunit">
    <text evidence="16">Component of the ribosome quality control complex (RQC).</text>
</comment>
<dbReference type="InterPro" id="IPR039804">
    <property type="entry name" value="RING-CH-C4HC3_LTN1"/>
</dbReference>
<evidence type="ECO:0000256" key="4">
    <source>
        <dbReference type="ARBA" id="ARBA00007997"/>
    </source>
</evidence>
<dbReference type="GO" id="GO:1990116">
    <property type="term" value="P:ribosome-associated ubiquitin-dependent protein catabolic process"/>
    <property type="evidence" value="ECO:0007669"/>
    <property type="project" value="UniProtKB-UniRule"/>
</dbReference>
<comment type="pathway">
    <text evidence="3 16">Protein modification; protein ubiquitination.</text>
</comment>
<evidence type="ECO:0000256" key="9">
    <source>
        <dbReference type="ARBA" id="ARBA00022723"/>
    </source>
</evidence>
<dbReference type="SUPFAM" id="SSF48371">
    <property type="entry name" value="ARM repeat"/>
    <property type="match status" value="2"/>
</dbReference>
<keyword evidence="10" id="KW-0677">Repeat</keyword>
<reference evidence="19" key="2">
    <citation type="submission" date="2020-11" db="EMBL/GenBank/DDBJ databases">
        <authorList>
            <consortium name="DOE Joint Genome Institute"/>
            <person name="Kuo A."/>
            <person name="Miyauchi S."/>
            <person name="Kiss E."/>
            <person name="Drula E."/>
            <person name="Kohler A."/>
            <person name="Sanchez-Garcia M."/>
            <person name="Andreopoulos B."/>
            <person name="Barry K.W."/>
            <person name="Bonito G."/>
            <person name="Buee M."/>
            <person name="Carver A."/>
            <person name="Chen C."/>
            <person name="Cichocki N."/>
            <person name="Clum A."/>
            <person name="Culley D."/>
            <person name="Crous P.W."/>
            <person name="Fauchery L."/>
            <person name="Girlanda M."/>
            <person name="Hayes R."/>
            <person name="Keri Z."/>
            <person name="Labutti K."/>
            <person name="Lipzen A."/>
            <person name="Lombard V."/>
            <person name="Magnuson J."/>
            <person name="Maillard F."/>
            <person name="Morin E."/>
            <person name="Murat C."/>
            <person name="Nolan M."/>
            <person name="Ohm R."/>
            <person name="Pangilinan J."/>
            <person name="Pereira M."/>
            <person name="Perotto S."/>
            <person name="Peter M."/>
            <person name="Riley R."/>
            <person name="Sitrit Y."/>
            <person name="Stielow B."/>
            <person name="Szollosi G."/>
            <person name="Zifcakova L."/>
            <person name="Stursova M."/>
            <person name="Spatafora J.W."/>
            <person name="Tedersoo L."/>
            <person name="Vaario L.-M."/>
            <person name="Yamada A."/>
            <person name="Yan M."/>
            <person name="Wang P."/>
            <person name="Xu J."/>
            <person name="Bruns T."/>
            <person name="Baldrian P."/>
            <person name="Vilgalys R."/>
            <person name="Henrissat B."/>
            <person name="Grigoriev I.V."/>
            <person name="Hibbett D."/>
            <person name="Nagy L.G."/>
            <person name="Martin F.M."/>
        </authorList>
    </citation>
    <scope>NUCLEOTIDE SEQUENCE</scope>
    <source>
        <strain evidence="19">UH-Tt-Lm1</strain>
    </source>
</reference>
<gene>
    <name evidence="19" type="ORF">BJ322DRAFT_1002671</name>
</gene>
<comment type="function">
    <text evidence="14">E3 ubiquitin-protein ligase component of the ribosome quality control complex (RQC), a ribosome-associated complex that mediates ubiquitination and extraction of incompletely synthesized nascent chains for proteasomal degradation. Mediates ubiquitination of proteins derived from mRNAs lacking stop codons (non-stop proteins) and other translation arrest products induced by poly-lysine sequences and tandem rare codons. Ubiquitination leads to CDC48 recruitment for extraction and degradation of the incomplete translation product. May indirectly play a role in chromatin function and transcription.</text>
</comment>
<comment type="similarity">
    <text evidence="4 16">Belongs to the LTN1 family.</text>
</comment>
<dbReference type="PROSITE" id="PS50089">
    <property type="entry name" value="ZF_RING_2"/>
    <property type="match status" value="1"/>
</dbReference>
<evidence type="ECO:0000259" key="18">
    <source>
        <dbReference type="PROSITE" id="PS50089"/>
    </source>
</evidence>
<dbReference type="GO" id="GO:0072344">
    <property type="term" value="P:rescue of stalled ribosome"/>
    <property type="evidence" value="ECO:0007669"/>
    <property type="project" value="UniProtKB-UniRule"/>
</dbReference>
<dbReference type="Pfam" id="PF23009">
    <property type="entry name" value="UBC_like"/>
    <property type="match status" value="1"/>
</dbReference>
<dbReference type="Proteomes" id="UP000736335">
    <property type="component" value="Unassembled WGS sequence"/>
</dbReference>
<dbReference type="GO" id="GO:0008270">
    <property type="term" value="F:zinc ion binding"/>
    <property type="evidence" value="ECO:0007669"/>
    <property type="project" value="UniProtKB-KW"/>
</dbReference>
<name>A0A9P6HJL2_9AGAM</name>
<dbReference type="GO" id="GO:1990112">
    <property type="term" value="C:RQC complex"/>
    <property type="evidence" value="ECO:0007669"/>
    <property type="project" value="UniProtKB-UniRule"/>
</dbReference>
<accession>A0A9P6HJL2</accession>
<evidence type="ECO:0000256" key="8">
    <source>
        <dbReference type="ARBA" id="ARBA00022679"/>
    </source>
</evidence>
<keyword evidence="20" id="KW-1185">Reference proteome</keyword>
<proteinExistence type="inferred from homology"/>
<comment type="function">
    <text evidence="16">E3 ubiquitin-protein ligase. Component of the ribosome quality control complex (RQC), a ribosome-associated complex that mediates ubiquitination and extraction of incompletely synthesized nascent chains for proteasomal degradation.</text>
</comment>
<dbReference type="InterPro" id="IPR013083">
    <property type="entry name" value="Znf_RING/FYVE/PHD"/>
</dbReference>
<comment type="catalytic activity">
    <reaction evidence="1 16">
        <text>S-ubiquitinyl-[E2 ubiquitin-conjugating enzyme]-L-cysteine + [acceptor protein]-L-lysine = [E2 ubiquitin-conjugating enzyme]-L-cysteine + N(6)-ubiquitinyl-[acceptor protein]-L-lysine.</text>
        <dbReference type="EC" id="2.3.2.27"/>
    </reaction>
</comment>
<evidence type="ECO:0000256" key="3">
    <source>
        <dbReference type="ARBA" id="ARBA00004906"/>
    </source>
</evidence>
<dbReference type="Pfam" id="PF13639">
    <property type="entry name" value="zf-RING_2"/>
    <property type="match status" value="1"/>
</dbReference>
<evidence type="ECO:0000256" key="7">
    <source>
        <dbReference type="ARBA" id="ARBA00022490"/>
    </source>
</evidence>